<gene>
    <name evidence="2" type="ORF">PENNAL_c0011G06254</name>
</gene>
<dbReference type="OMA" id="CNSADER"/>
<name>A0A1V6YTX5_PENNA</name>
<sequence>MGNGKEKNMGKGKGKKRSRSRSLKENKVARKVESKPEDKIKDQNKHHCLRKRPTHVRTSRCLHLGHVVQCPIHPKSFPRRLSECVPCNSADERLVQQERKDKKK</sequence>
<feature type="compositionally biased region" description="Basic residues" evidence="1">
    <location>
        <begin position="10"/>
        <end position="21"/>
    </location>
</feature>
<keyword evidence="3" id="KW-1185">Reference proteome</keyword>
<dbReference type="AlphaFoldDB" id="A0A1V6YTX5"/>
<protein>
    <submittedName>
        <fullName evidence="2">Uncharacterized protein</fullName>
    </submittedName>
</protein>
<reference evidence="3" key="1">
    <citation type="journal article" date="2017" name="Nat. Microbiol.">
        <title>Global analysis of biosynthetic gene clusters reveals vast potential of secondary metabolite production in Penicillium species.</title>
        <authorList>
            <person name="Nielsen J.C."/>
            <person name="Grijseels S."/>
            <person name="Prigent S."/>
            <person name="Ji B."/>
            <person name="Dainat J."/>
            <person name="Nielsen K.F."/>
            <person name="Frisvad J.C."/>
            <person name="Workman M."/>
            <person name="Nielsen J."/>
        </authorList>
    </citation>
    <scope>NUCLEOTIDE SEQUENCE [LARGE SCALE GENOMIC DNA]</scope>
    <source>
        <strain evidence="3">IBT 13039</strain>
    </source>
</reference>
<organism evidence="2 3">
    <name type="scientific">Penicillium nalgiovense</name>
    <dbReference type="NCBI Taxonomy" id="60175"/>
    <lineage>
        <taxon>Eukaryota</taxon>
        <taxon>Fungi</taxon>
        <taxon>Dikarya</taxon>
        <taxon>Ascomycota</taxon>
        <taxon>Pezizomycotina</taxon>
        <taxon>Eurotiomycetes</taxon>
        <taxon>Eurotiomycetidae</taxon>
        <taxon>Eurotiales</taxon>
        <taxon>Aspergillaceae</taxon>
        <taxon>Penicillium</taxon>
    </lineage>
</organism>
<evidence type="ECO:0000313" key="3">
    <source>
        <dbReference type="Proteomes" id="UP000191691"/>
    </source>
</evidence>
<evidence type="ECO:0000313" key="2">
    <source>
        <dbReference type="EMBL" id="OQE90622.1"/>
    </source>
</evidence>
<feature type="compositionally biased region" description="Basic residues" evidence="1">
    <location>
        <begin position="46"/>
        <end position="55"/>
    </location>
</feature>
<feature type="region of interest" description="Disordered" evidence="1">
    <location>
        <begin position="1"/>
        <end position="55"/>
    </location>
</feature>
<dbReference type="EMBL" id="MOOB01000011">
    <property type="protein sequence ID" value="OQE90622.1"/>
    <property type="molecule type" value="Genomic_DNA"/>
</dbReference>
<accession>A0A1V6YTX5</accession>
<feature type="compositionally biased region" description="Basic and acidic residues" evidence="1">
    <location>
        <begin position="22"/>
        <end position="45"/>
    </location>
</feature>
<evidence type="ECO:0000256" key="1">
    <source>
        <dbReference type="SAM" id="MobiDB-lite"/>
    </source>
</evidence>
<proteinExistence type="predicted"/>
<dbReference type="Proteomes" id="UP000191691">
    <property type="component" value="Unassembled WGS sequence"/>
</dbReference>
<comment type="caution">
    <text evidence="2">The sequence shown here is derived from an EMBL/GenBank/DDBJ whole genome shotgun (WGS) entry which is preliminary data.</text>
</comment>